<keyword evidence="4" id="KW-0863">Zinc-finger</keyword>
<feature type="compositionally biased region" description="Acidic residues" evidence="10">
    <location>
        <begin position="615"/>
        <end position="637"/>
    </location>
</feature>
<keyword evidence="5" id="KW-0862">Zinc</keyword>
<dbReference type="InterPro" id="IPR013150">
    <property type="entry name" value="TFIIB_cyclin"/>
</dbReference>
<dbReference type="Pfam" id="PF00382">
    <property type="entry name" value="TFIIB"/>
    <property type="match status" value="2"/>
</dbReference>
<dbReference type="GO" id="GO:0000126">
    <property type="term" value="C:transcription factor TFIIIB complex"/>
    <property type="evidence" value="ECO:0007669"/>
    <property type="project" value="TreeGrafter"/>
</dbReference>
<dbReference type="GO" id="GO:0017025">
    <property type="term" value="F:TBP-class protein binding"/>
    <property type="evidence" value="ECO:0007669"/>
    <property type="project" value="InterPro"/>
</dbReference>
<dbReference type="Gene3D" id="1.20.5.650">
    <property type="entry name" value="Single helix bin"/>
    <property type="match status" value="1"/>
</dbReference>
<name>A0A9D4TLF0_CHLVU</name>
<organism evidence="12 13">
    <name type="scientific">Chlorella vulgaris</name>
    <name type="common">Green alga</name>
    <dbReference type="NCBI Taxonomy" id="3077"/>
    <lineage>
        <taxon>Eukaryota</taxon>
        <taxon>Viridiplantae</taxon>
        <taxon>Chlorophyta</taxon>
        <taxon>core chlorophytes</taxon>
        <taxon>Trebouxiophyceae</taxon>
        <taxon>Chlorellales</taxon>
        <taxon>Chlorellaceae</taxon>
        <taxon>Chlorella clade</taxon>
        <taxon>Chlorella</taxon>
    </lineage>
</organism>
<feature type="compositionally biased region" description="Low complexity" evidence="10">
    <location>
        <begin position="677"/>
        <end position="692"/>
    </location>
</feature>
<keyword evidence="3" id="KW-0479">Metal-binding</keyword>
<evidence type="ECO:0000256" key="6">
    <source>
        <dbReference type="ARBA" id="ARBA00023015"/>
    </source>
</evidence>
<evidence type="ECO:0000256" key="5">
    <source>
        <dbReference type="ARBA" id="ARBA00022833"/>
    </source>
</evidence>
<dbReference type="InterPro" id="IPR000812">
    <property type="entry name" value="TFIIB"/>
</dbReference>
<dbReference type="InterPro" id="IPR013763">
    <property type="entry name" value="Cyclin-like_dom"/>
</dbReference>
<dbReference type="GO" id="GO:0001006">
    <property type="term" value="F:RNA polymerase III type 3 promoter sequence-specific DNA binding"/>
    <property type="evidence" value="ECO:0007669"/>
    <property type="project" value="TreeGrafter"/>
</dbReference>
<evidence type="ECO:0000313" key="12">
    <source>
        <dbReference type="EMBL" id="KAI3428769.1"/>
    </source>
</evidence>
<comment type="caution">
    <text evidence="12">The sequence shown here is derived from an EMBL/GenBank/DDBJ whole genome shotgun (WGS) entry which is preliminary data.</text>
</comment>
<dbReference type="FunFam" id="1.10.472.10:FF:000066">
    <property type="entry name" value="Transcription factor IIIB subunit"/>
    <property type="match status" value="1"/>
</dbReference>
<dbReference type="PANTHER" id="PTHR11618:SF4">
    <property type="entry name" value="TRANSCRIPTION FACTOR IIIB 90 KDA SUBUNIT"/>
    <property type="match status" value="1"/>
</dbReference>
<feature type="compositionally biased region" description="Polar residues" evidence="10">
    <location>
        <begin position="865"/>
        <end position="878"/>
    </location>
</feature>
<feature type="compositionally biased region" description="Gly residues" evidence="10">
    <location>
        <begin position="822"/>
        <end position="836"/>
    </location>
</feature>
<dbReference type="CDD" id="cd20553">
    <property type="entry name" value="CYCLIN_TFIIIB90_rpt1"/>
    <property type="match status" value="1"/>
</dbReference>
<evidence type="ECO:0000313" key="13">
    <source>
        <dbReference type="Proteomes" id="UP001055712"/>
    </source>
</evidence>
<feature type="domain" description="Cyclin-like" evidence="11">
    <location>
        <begin position="192"/>
        <end position="303"/>
    </location>
</feature>
<dbReference type="SUPFAM" id="SSF47954">
    <property type="entry name" value="Cyclin-like"/>
    <property type="match status" value="2"/>
</dbReference>
<dbReference type="CDD" id="cd20554">
    <property type="entry name" value="CYCLIN_TFIIIB90_rpt2"/>
    <property type="match status" value="1"/>
</dbReference>
<dbReference type="GO" id="GO:0000995">
    <property type="term" value="F:RNA polymerase III general transcription initiation factor activity"/>
    <property type="evidence" value="ECO:0007669"/>
    <property type="project" value="TreeGrafter"/>
</dbReference>
<evidence type="ECO:0000256" key="4">
    <source>
        <dbReference type="ARBA" id="ARBA00022771"/>
    </source>
</evidence>
<reference evidence="12" key="1">
    <citation type="journal article" date="2019" name="Plant J.">
        <title>Chlorella vulgaris genome assembly and annotation reveals the molecular basis for metabolic acclimation to high light conditions.</title>
        <authorList>
            <person name="Cecchin M."/>
            <person name="Marcolungo L."/>
            <person name="Rossato M."/>
            <person name="Girolomoni L."/>
            <person name="Cosentino E."/>
            <person name="Cuine S."/>
            <person name="Li-Beisson Y."/>
            <person name="Delledonne M."/>
            <person name="Ballottari M."/>
        </authorList>
    </citation>
    <scope>NUCLEOTIDE SEQUENCE</scope>
    <source>
        <strain evidence="12">211/11P</strain>
    </source>
</reference>
<evidence type="ECO:0000256" key="9">
    <source>
        <dbReference type="ARBA" id="ARBA00023242"/>
    </source>
</evidence>
<feature type="compositionally biased region" description="Gly residues" evidence="10">
    <location>
        <begin position="852"/>
        <end position="861"/>
    </location>
</feature>
<dbReference type="SMART" id="SM00385">
    <property type="entry name" value="CYCLIN"/>
    <property type="match status" value="2"/>
</dbReference>
<feature type="region of interest" description="Disordered" evidence="10">
    <location>
        <begin position="424"/>
        <end position="637"/>
    </location>
</feature>
<feature type="region of interest" description="Disordered" evidence="10">
    <location>
        <begin position="368"/>
        <end position="403"/>
    </location>
</feature>
<feature type="compositionally biased region" description="Low complexity" evidence="10">
    <location>
        <begin position="462"/>
        <end position="494"/>
    </location>
</feature>
<dbReference type="InterPro" id="IPR011665">
    <property type="entry name" value="BRF1_TBP-bd_dom"/>
</dbReference>
<accession>A0A9D4TLF0</accession>
<feature type="domain" description="Cyclin-like" evidence="11">
    <location>
        <begin position="91"/>
        <end position="174"/>
    </location>
</feature>
<dbReference type="FunFam" id="1.10.472.10:FF:000007">
    <property type="entry name" value="Transcription factor IIIB 90 kDa subunit"/>
    <property type="match status" value="1"/>
</dbReference>
<dbReference type="GO" id="GO:0005634">
    <property type="term" value="C:nucleus"/>
    <property type="evidence" value="ECO:0007669"/>
    <property type="project" value="UniProtKB-SubCell"/>
</dbReference>
<dbReference type="EMBL" id="SIDB01000009">
    <property type="protein sequence ID" value="KAI3428769.1"/>
    <property type="molecule type" value="Genomic_DNA"/>
</dbReference>
<reference evidence="12" key="2">
    <citation type="submission" date="2020-11" db="EMBL/GenBank/DDBJ databases">
        <authorList>
            <person name="Cecchin M."/>
            <person name="Marcolungo L."/>
            <person name="Rossato M."/>
            <person name="Girolomoni L."/>
            <person name="Cosentino E."/>
            <person name="Cuine S."/>
            <person name="Li-Beisson Y."/>
            <person name="Delledonne M."/>
            <person name="Ballottari M."/>
        </authorList>
    </citation>
    <scope>NUCLEOTIDE SEQUENCE</scope>
    <source>
        <strain evidence="12">211/11P</strain>
        <tissue evidence="12">Whole cell</tissue>
    </source>
</reference>
<feature type="region of interest" description="Disordered" evidence="10">
    <location>
        <begin position="677"/>
        <end position="723"/>
    </location>
</feature>
<dbReference type="InterPro" id="IPR036915">
    <property type="entry name" value="Cyclin-like_sf"/>
</dbReference>
<evidence type="ECO:0000256" key="2">
    <source>
        <dbReference type="ARBA" id="ARBA00010857"/>
    </source>
</evidence>
<evidence type="ECO:0000256" key="7">
    <source>
        <dbReference type="ARBA" id="ARBA00023159"/>
    </source>
</evidence>
<dbReference type="Proteomes" id="UP001055712">
    <property type="component" value="Unassembled WGS sequence"/>
</dbReference>
<dbReference type="GO" id="GO:0070897">
    <property type="term" value="P:transcription preinitiation complex assembly"/>
    <property type="evidence" value="ECO:0007669"/>
    <property type="project" value="InterPro"/>
</dbReference>
<feature type="compositionally biased region" description="Acidic residues" evidence="10">
    <location>
        <begin position="375"/>
        <end position="384"/>
    </location>
</feature>
<keyword evidence="13" id="KW-1185">Reference proteome</keyword>
<evidence type="ECO:0000256" key="10">
    <source>
        <dbReference type="SAM" id="MobiDB-lite"/>
    </source>
</evidence>
<keyword evidence="7" id="KW-0010">Activator</keyword>
<comment type="similarity">
    <text evidence="2">Belongs to the TFIIB family.</text>
</comment>
<proteinExistence type="inferred from homology"/>
<dbReference type="PRINTS" id="PR00685">
    <property type="entry name" value="TIFACTORIIB"/>
</dbReference>
<dbReference type="AlphaFoldDB" id="A0A9D4TLF0"/>
<keyword evidence="6" id="KW-0805">Transcription regulation</keyword>
<feature type="compositionally biased region" description="Low complexity" evidence="10">
    <location>
        <begin position="788"/>
        <end position="798"/>
    </location>
</feature>
<evidence type="ECO:0000256" key="1">
    <source>
        <dbReference type="ARBA" id="ARBA00004123"/>
    </source>
</evidence>
<protein>
    <recommendedName>
        <fullName evidence="11">Cyclin-like domain-containing protein</fullName>
    </recommendedName>
</protein>
<dbReference type="PANTHER" id="PTHR11618">
    <property type="entry name" value="TRANSCRIPTION INITIATION FACTOR IIB-RELATED"/>
    <property type="match status" value="1"/>
</dbReference>
<dbReference type="GO" id="GO:0008270">
    <property type="term" value="F:zinc ion binding"/>
    <property type="evidence" value="ECO:0007669"/>
    <property type="project" value="UniProtKB-KW"/>
</dbReference>
<dbReference type="Gene3D" id="1.10.472.10">
    <property type="entry name" value="Cyclin-like"/>
    <property type="match status" value="2"/>
</dbReference>
<feature type="compositionally biased region" description="Basic and acidic residues" evidence="10">
    <location>
        <begin position="799"/>
        <end position="818"/>
    </location>
</feature>
<keyword evidence="8" id="KW-0804">Transcription</keyword>
<feature type="region of interest" description="Disordered" evidence="10">
    <location>
        <begin position="755"/>
        <end position="836"/>
    </location>
</feature>
<comment type="subcellular location">
    <subcellularLocation>
        <location evidence="1">Nucleus</location>
    </subcellularLocation>
</comment>
<feature type="region of interest" description="Disordered" evidence="10">
    <location>
        <begin position="852"/>
        <end position="892"/>
    </location>
</feature>
<dbReference type="OrthoDB" id="511529at2759"/>
<evidence type="ECO:0000259" key="11">
    <source>
        <dbReference type="SMART" id="SM00385"/>
    </source>
</evidence>
<evidence type="ECO:0000256" key="3">
    <source>
        <dbReference type="ARBA" id="ARBA00022723"/>
    </source>
</evidence>
<dbReference type="Pfam" id="PF07741">
    <property type="entry name" value="BRF1"/>
    <property type="match status" value="1"/>
</dbReference>
<feature type="compositionally biased region" description="Low complexity" evidence="10">
    <location>
        <begin position="528"/>
        <end position="554"/>
    </location>
</feature>
<sequence length="892" mass="94743">MVYCTACACEVDAEVDDANGFSCCVQCGRVLEDTAFSADITFAKDAGGESTVMGQFVNEAGVARGIGRIHGGRVYAYQADSHEKAQQRGRHDIAHLVDMLSVRPREESVEAAHRLYKIALQRGFTRGRRTNQVAAACLYLICRQDAKPFLLIDFSDALQVNVFTLGAVFLQLAKLLRITEHPMFAKPVDPSLYIHRFADRLDFGRQMHGVANTALRLVASMKRDWIQTGRRPSGICGAAIYIAAHIHGFERSIRDVVAVVHIGEHTLSKRLYEFSSTAASTFTATEFEQRAKQIDEQDKSRLEAALPTDAPTGLLEASGCEHLRLGEAHFALAMCRPCYLDFMQSSGGVDRPGADPPAFERNRRRESTELLALPEPEEEVEEQDGLAGRGGRQRGGEDGEGFDDEEQGIAEAMAALHDSQLQPFAKFLPDSSEEVANTTKPAAPAASLQWPAGRAVRRRGAARAAVEGEVEEQQQQNRRGGSPDSQQQQQQQQGHEGEQQQVGKRQRKGDVGTEAGPAVGPSQVSDQTAARATAAAAGASAGTAGTADGAAAAAGSGGSLAHSQHSDQTAAARPPAAAGSEEDEERHGPQEEAAVGPGAIVTVPQPRQVQAAGGDGEEEEGEEAGDDTLSDIGDSDIDMYLADEAEVKCKEEIWNMMNKDWLEKQAAKAAAKEAAEQAVAEQQAAQDAAEAAGVAYKRGRGRPVGSKTKNFKAQELADLPPAETAQEAAMRMLDHRKLSNKINYNALADLFADDGGGGGAAPGELPELTAEAMEGEEDVGGRGRAVTEAMQQRQAQQQEEARQREARQQANLEAERRSMGGRRIGGLGLGAGGAAGGASTLGARSVLGGGLRRAGGLGGLRDGNFRSQMTSSGLSGSQAGKKGRSVRFSGDE</sequence>
<evidence type="ECO:0000256" key="8">
    <source>
        <dbReference type="ARBA" id="ARBA00023163"/>
    </source>
</evidence>
<keyword evidence="9" id="KW-0539">Nucleus</keyword>
<gene>
    <name evidence="12" type="ORF">D9Q98_007590</name>
</gene>
<dbReference type="GO" id="GO:0097550">
    <property type="term" value="C:transcription preinitiation complex"/>
    <property type="evidence" value="ECO:0007669"/>
    <property type="project" value="TreeGrafter"/>
</dbReference>